<feature type="chain" id="PRO_5045654882" evidence="3">
    <location>
        <begin position="23"/>
        <end position="558"/>
    </location>
</feature>
<feature type="transmembrane region" description="Helical" evidence="2">
    <location>
        <begin position="417"/>
        <end position="437"/>
    </location>
</feature>
<organism evidence="6 7">
    <name type="scientific">Sporosarcina siberiensis</name>
    <dbReference type="NCBI Taxonomy" id="1365606"/>
    <lineage>
        <taxon>Bacteria</taxon>
        <taxon>Bacillati</taxon>
        <taxon>Bacillota</taxon>
        <taxon>Bacilli</taxon>
        <taxon>Bacillales</taxon>
        <taxon>Caryophanaceae</taxon>
        <taxon>Sporosarcina</taxon>
    </lineage>
</organism>
<dbReference type="EMBL" id="JBHUGI010000035">
    <property type="protein sequence ID" value="MFD1929529.1"/>
    <property type="molecule type" value="Genomic_DNA"/>
</dbReference>
<dbReference type="Pfam" id="PF20990">
    <property type="entry name" value="DUF2207_C"/>
    <property type="match status" value="1"/>
</dbReference>
<evidence type="ECO:0000313" key="6">
    <source>
        <dbReference type="EMBL" id="MFD1929529.1"/>
    </source>
</evidence>
<feature type="compositionally biased region" description="Gly residues" evidence="1">
    <location>
        <begin position="544"/>
        <end position="558"/>
    </location>
</feature>
<evidence type="ECO:0000256" key="3">
    <source>
        <dbReference type="SAM" id="SignalP"/>
    </source>
</evidence>
<accession>A0ABW4SK54</accession>
<comment type="caution">
    <text evidence="6">The sequence shown here is derived from an EMBL/GenBank/DDBJ whole genome shotgun (WGS) entry which is preliminary data.</text>
</comment>
<dbReference type="Pfam" id="PF09972">
    <property type="entry name" value="DUF2207"/>
    <property type="match status" value="1"/>
</dbReference>
<evidence type="ECO:0000259" key="5">
    <source>
        <dbReference type="Pfam" id="PF20990"/>
    </source>
</evidence>
<reference evidence="7" key="1">
    <citation type="journal article" date="2019" name="Int. J. Syst. Evol. Microbiol.">
        <title>The Global Catalogue of Microorganisms (GCM) 10K type strain sequencing project: providing services to taxonomists for standard genome sequencing and annotation.</title>
        <authorList>
            <consortium name="The Broad Institute Genomics Platform"/>
            <consortium name="The Broad Institute Genome Sequencing Center for Infectious Disease"/>
            <person name="Wu L."/>
            <person name="Ma J."/>
        </authorList>
    </citation>
    <scope>NUCLEOTIDE SEQUENCE [LARGE SCALE GENOMIC DNA]</scope>
    <source>
        <strain evidence="7">CGMCC 4.7177</strain>
    </source>
</reference>
<feature type="region of interest" description="Disordered" evidence="1">
    <location>
        <begin position="536"/>
        <end position="558"/>
    </location>
</feature>
<keyword evidence="2" id="KW-0472">Membrane</keyword>
<dbReference type="InterPro" id="IPR018702">
    <property type="entry name" value="DUF2207"/>
</dbReference>
<keyword evidence="3" id="KW-0732">Signal</keyword>
<feature type="transmembrane region" description="Helical" evidence="2">
    <location>
        <begin position="235"/>
        <end position="256"/>
    </location>
</feature>
<sequence>MKRTMILFLFLVAVLFPTAAFAVDFEISDVMITVDLQPSGDAVVIEKHTYVFDSKFKGIIRTLIAKKGSAIADFKAYENGETLEVEQNKGEYKVFRSGNDETVVVEMHYEIVNAVQKYDDGAEFYWPFFDNRNETDYKNMTIEVFPPSPANDVQYLGYDVAYKKGSLDLEGMVTFAMGYVPSGENGDVRVVYESELFPDATALKGTIRDELIAEETKMADKEAAFIVGRANTANYGFPLMAGFGVFLLGLIGWGTISSRRKKSNVKVREAEFSVPAGEMSMPATIHYTTGNGFSPEATSAALLDLVRKGYVKQLSDDEFECISRDVDYPHEERLIKLLFGYIGKDEIFKIKDLEVYTKNKKNHASYNAALLKWREGITEEIKSKELYEQKVGLRWIIALLSTAMIVVTIQFGIYDLFMYMAITIVLMIIGLSFAIFYKPRNKEGYRIFQEWHQFKKAFRDLDLDEWKRLSTDDKFRSYTYAIGCGDKSFGKQFTEFAEAETRTNRESSNFGNMSFIYFNPIMMTSSFVSANTNTAASDSSSSYSGGGTGGGGGGSGAF</sequence>
<name>A0ABW4SK54_9BACL</name>
<dbReference type="InterPro" id="IPR048389">
    <property type="entry name" value="YciQ-like_C"/>
</dbReference>
<evidence type="ECO:0000313" key="7">
    <source>
        <dbReference type="Proteomes" id="UP001597218"/>
    </source>
</evidence>
<feature type="domain" description="DUF2207" evidence="4">
    <location>
        <begin position="26"/>
        <end position="191"/>
    </location>
</feature>
<dbReference type="Proteomes" id="UP001597218">
    <property type="component" value="Unassembled WGS sequence"/>
</dbReference>
<proteinExistence type="predicted"/>
<evidence type="ECO:0000256" key="2">
    <source>
        <dbReference type="SAM" id="Phobius"/>
    </source>
</evidence>
<keyword evidence="7" id="KW-1185">Reference proteome</keyword>
<feature type="transmembrane region" description="Helical" evidence="2">
    <location>
        <begin position="391"/>
        <end position="411"/>
    </location>
</feature>
<protein>
    <submittedName>
        <fullName evidence="6">DUF2207 domain-containing protein</fullName>
    </submittedName>
</protein>
<feature type="domain" description="Predicted membrane protein YciQ-like C-terminal" evidence="5">
    <location>
        <begin position="282"/>
        <end position="461"/>
    </location>
</feature>
<evidence type="ECO:0000259" key="4">
    <source>
        <dbReference type="Pfam" id="PF09972"/>
    </source>
</evidence>
<gene>
    <name evidence="6" type="ORF">ACFSFY_15915</name>
</gene>
<keyword evidence="2" id="KW-0812">Transmembrane</keyword>
<dbReference type="RefSeq" id="WP_381539753.1">
    <property type="nucleotide sequence ID" value="NZ_JBHUGI010000035.1"/>
</dbReference>
<evidence type="ECO:0000256" key="1">
    <source>
        <dbReference type="SAM" id="MobiDB-lite"/>
    </source>
</evidence>
<keyword evidence="2" id="KW-1133">Transmembrane helix</keyword>
<feature type="signal peptide" evidence="3">
    <location>
        <begin position="1"/>
        <end position="22"/>
    </location>
</feature>